<dbReference type="AlphaFoldDB" id="A0A3N1KVQ5"/>
<keyword evidence="3" id="KW-1185">Reference proteome</keyword>
<dbReference type="SUPFAM" id="SSF53474">
    <property type="entry name" value="alpha/beta-Hydrolases"/>
    <property type="match status" value="1"/>
</dbReference>
<sequence>MTTVPPEAQSRFLTAYSDRAFYRLHCTCWGIERVGPTAILLHGFMQNGREFDPLARRLALAGWRVFCPDFPGHGGTAWWHDGQYSPAAYASAVATTITAAGVPGVHLIGGSMGGGIAMRMAASRGIPLHSVVINDVGLEWPLAGLEQQSDLYPRRMTFATLQPARDAVIRFTSDRGQISEADLQDVVRYSLRRLPDGRFAFRCDPRLLAAEGAMRLRRRNSDRSAIWAAIPAPILLIRGGRSLMFEAHIAQQMLELNPRAELLTMPDSGHPPWLRTPDQIEPVVEWLNRQARAVRERKAGQPAPT</sequence>
<dbReference type="GO" id="GO:0016020">
    <property type="term" value="C:membrane"/>
    <property type="evidence" value="ECO:0007669"/>
    <property type="project" value="TreeGrafter"/>
</dbReference>
<dbReference type="InterPro" id="IPR050266">
    <property type="entry name" value="AB_hydrolase_sf"/>
</dbReference>
<dbReference type="PANTHER" id="PTHR43798">
    <property type="entry name" value="MONOACYLGLYCEROL LIPASE"/>
    <property type="match status" value="1"/>
</dbReference>
<dbReference type="PRINTS" id="PR00111">
    <property type="entry name" value="ABHYDROLASE"/>
</dbReference>
<comment type="caution">
    <text evidence="2">The sequence shown here is derived from an EMBL/GenBank/DDBJ whole genome shotgun (WGS) entry which is preliminary data.</text>
</comment>
<dbReference type="EMBL" id="RJKX01000018">
    <property type="protein sequence ID" value="ROP81395.1"/>
    <property type="molecule type" value="Genomic_DNA"/>
</dbReference>
<accession>A0A3N1KVQ5</accession>
<evidence type="ECO:0000259" key="1">
    <source>
        <dbReference type="Pfam" id="PF12697"/>
    </source>
</evidence>
<proteinExistence type="predicted"/>
<dbReference type="PANTHER" id="PTHR43798:SF33">
    <property type="entry name" value="HYDROLASE, PUTATIVE (AFU_ORTHOLOGUE AFUA_2G14860)-RELATED"/>
    <property type="match status" value="1"/>
</dbReference>
<gene>
    <name evidence="2" type="ORF">EDC65_5253</name>
</gene>
<dbReference type="InterPro" id="IPR029058">
    <property type="entry name" value="AB_hydrolase_fold"/>
</dbReference>
<feature type="domain" description="AB hydrolase-1" evidence="1">
    <location>
        <begin position="39"/>
        <end position="280"/>
    </location>
</feature>
<dbReference type="Proteomes" id="UP000278222">
    <property type="component" value="Unassembled WGS sequence"/>
</dbReference>
<dbReference type="Gene3D" id="3.40.50.1820">
    <property type="entry name" value="alpha/beta hydrolase"/>
    <property type="match status" value="1"/>
</dbReference>
<protein>
    <submittedName>
        <fullName evidence="2">Pimeloyl-ACP methyl ester carboxylesterase</fullName>
    </submittedName>
</protein>
<reference evidence="2 3" key="1">
    <citation type="submission" date="2018-11" db="EMBL/GenBank/DDBJ databases">
        <title>Genomic Encyclopedia of Type Strains, Phase IV (KMG-IV): sequencing the most valuable type-strain genomes for metagenomic binning, comparative biology and taxonomic classification.</title>
        <authorList>
            <person name="Goeker M."/>
        </authorList>
    </citation>
    <scope>NUCLEOTIDE SEQUENCE [LARGE SCALE GENOMIC DNA]</scope>
    <source>
        <strain evidence="2 3">DSM 5900</strain>
    </source>
</reference>
<dbReference type="OrthoDB" id="9808398at2"/>
<dbReference type="RefSeq" id="WP_123695232.1">
    <property type="nucleotide sequence ID" value="NZ_AP019700.1"/>
</dbReference>
<name>A0A3N1KVQ5_9PROT</name>
<organism evidence="2 3">
    <name type="scientific">Stella humosa</name>
    <dbReference type="NCBI Taxonomy" id="94"/>
    <lineage>
        <taxon>Bacteria</taxon>
        <taxon>Pseudomonadati</taxon>
        <taxon>Pseudomonadota</taxon>
        <taxon>Alphaproteobacteria</taxon>
        <taxon>Rhodospirillales</taxon>
        <taxon>Stellaceae</taxon>
        <taxon>Stella</taxon>
    </lineage>
</organism>
<evidence type="ECO:0000313" key="2">
    <source>
        <dbReference type="EMBL" id="ROP81395.1"/>
    </source>
</evidence>
<evidence type="ECO:0000313" key="3">
    <source>
        <dbReference type="Proteomes" id="UP000278222"/>
    </source>
</evidence>
<dbReference type="InterPro" id="IPR000073">
    <property type="entry name" value="AB_hydrolase_1"/>
</dbReference>
<dbReference type="Pfam" id="PF12697">
    <property type="entry name" value="Abhydrolase_6"/>
    <property type="match status" value="1"/>
</dbReference>